<keyword evidence="4" id="KW-1185">Reference proteome</keyword>
<dbReference type="SUPFAM" id="SSF144232">
    <property type="entry name" value="HIT/MYND zinc finger-like"/>
    <property type="match status" value="1"/>
</dbReference>
<dbReference type="Gene3D" id="3.30.60.190">
    <property type="match status" value="1"/>
</dbReference>
<evidence type="ECO:0000256" key="1">
    <source>
        <dbReference type="PROSITE-ProRule" id="PRU00453"/>
    </source>
</evidence>
<comment type="caution">
    <text evidence="3">The sequence shown here is derived from an EMBL/GenBank/DDBJ whole genome shotgun (WGS) entry which is preliminary data.</text>
</comment>
<dbReference type="InterPro" id="IPR039646">
    <property type="entry name" value="ZNHIT2"/>
</dbReference>
<gene>
    <name evidence="3" type="ORF">K7432_012002</name>
</gene>
<evidence type="ECO:0000259" key="2">
    <source>
        <dbReference type="PROSITE" id="PS51083"/>
    </source>
</evidence>
<dbReference type="PANTHER" id="PTHR15555:SF0">
    <property type="entry name" value="ZINC FINGER HIT DOMAIN-CONTAINING PROTEIN 2"/>
    <property type="match status" value="1"/>
</dbReference>
<sequence>METTKDLPVCGICHIQFSKYICPRCNLRYCSLNCYRNEAHLSCTENFYREQIVEEVQNRSVSTSQKLQTMKMLAEFEKKNLASEEELETEDVEEVGLEDKLLSRFEDMNIETATPDDLWELLTEEERADFINTLDANEESTNALIDMAEPWRPWWIQSKQYELVSEVGEADNEEMPQIPKVVDNIESISVLSPKPPRKEMIYNLVNIIFAYVYAVRYLDGDLKHSSADAGSLIWSVSSLLDSKEPFVFESLEDSIVTSMQRSIKNTQLKQPMGYQILVLHDIVTIFSRIDFVLAALSELYALFQDIQQLDKSFGKTIMRKAFMSEKKTYFYLSFAKSLTEKKYTPTLNSLAQELSLHITLMRKENELHENDKEKIESYLEKQKKTSQLMIEELD</sequence>
<dbReference type="EMBL" id="JASJQH010007868">
    <property type="protein sequence ID" value="KAK9700863.1"/>
    <property type="molecule type" value="Genomic_DNA"/>
</dbReference>
<organism evidence="3 4">
    <name type="scientific">Basidiobolus ranarum</name>
    <dbReference type="NCBI Taxonomy" id="34480"/>
    <lineage>
        <taxon>Eukaryota</taxon>
        <taxon>Fungi</taxon>
        <taxon>Fungi incertae sedis</taxon>
        <taxon>Zoopagomycota</taxon>
        <taxon>Entomophthoromycotina</taxon>
        <taxon>Basidiobolomycetes</taxon>
        <taxon>Basidiobolales</taxon>
        <taxon>Basidiobolaceae</taxon>
        <taxon>Basidiobolus</taxon>
    </lineage>
</organism>
<reference evidence="3 4" key="1">
    <citation type="submission" date="2023-04" db="EMBL/GenBank/DDBJ databases">
        <title>Genome of Basidiobolus ranarum AG-B5.</title>
        <authorList>
            <person name="Stajich J.E."/>
            <person name="Carter-House D."/>
            <person name="Gryganskyi A."/>
        </authorList>
    </citation>
    <scope>NUCLEOTIDE SEQUENCE [LARGE SCALE GENOMIC DNA]</scope>
    <source>
        <strain evidence="3 4">AG-B5</strain>
    </source>
</reference>
<proteinExistence type="predicted"/>
<dbReference type="CDD" id="cd23024">
    <property type="entry name" value="zf-HIT_ZNHIT2-3"/>
    <property type="match status" value="1"/>
</dbReference>
<name>A0ABR2VT15_9FUNG</name>
<feature type="domain" description="HIT-type" evidence="2">
    <location>
        <begin position="10"/>
        <end position="43"/>
    </location>
</feature>
<dbReference type="PROSITE" id="PS51083">
    <property type="entry name" value="ZF_HIT"/>
    <property type="match status" value="1"/>
</dbReference>
<keyword evidence="1" id="KW-0863">Zinc-finger</keyword>
<dbReference type="InterPro" id="IPR007529">
    <property type="entry name" value="Znf_HIT"/>
</dbReference>
<protein>
    <recommendedName>
        <fullName evidence="2">HIT-type domain-containing protein</fullName>
    </recommendedName>
</protein>
<accession>A0ABR2VT15</accession>
<dbReference type="InterPro" id="IPR007009">
    <property type="entry name" value="Shq1_C"/>
</dbReference>
<keyword evidence="1" id="KW-0479">Metal-binding</keyword>
<dbReference type="PANTHER" id="PTHR15555">
    <property type="entry name" value="ZINC FINGER HIT DOMAIN CONTAINING PROTEIN 2 PROTEIN FON -RELATED"/>
    <property type="match status" value="1"/>
</dbReference>
<evidence type="ECO:0000313" key="3">
    <source>
        <dbReference type="EMBL" id="KAK9700863.1"/>
    </source>
</evidence>
<dbReference type="Proteomes" id="UP001479436">
    <property type="component" value="Unassembled WGS sequence"/>
</dbReference>
<dbReference type="Pfam" id="PF04438">
    <property type="entry name" value="zf-HIT"/>
    <property type="match status" value="1"/>
</dbReference>
<evidence type="ECO:0000313" key="4">
    <source>
        <dbReference type="Proteomes" id="UP001479436"/>
    </source>
</evidence>
<dbReference type="Pfam" id="PF04925">
    <property type="entry name" value="SHQ1"/>
    <property type="match status" value="1"/>
</dbReference>
<keyword evidence="1" id="KW-0862">Zinc</keyword>